<evidence type="ECO:0000256" key="4">
    <source>
        <dbReference type="ARBA" id="ARBA00022989"/>
    </source>
</evidence>
<evidence type="ECO:0000256" key="5">
    <source>
        <dbReference type="ARBA" id="ARBA00023136"/>
    </source>
</evidence>
<dbReference type="BioCyc" id="CAULO:CC0347-MONOMER"/>
<feature type="transmembrane region" description="Helical" evidence="7">
    <location>
        <begin position="101"/>
        <end position="122"/>
    </location>
</feature>
<feature type="region of interest" description="Disordered" evidence="6">
    <location>
        <begin position="1"/>
        <end position="30"/>
    </location>
</feature>
<feature type="transmembrane region" description="Helical" evidence="7">
    <location>
        <begin position="142"/>
        <end position="161"/>
    </location>
</feature>
<evidence type="ECO:0000256" key="1">
    <source>
        <dbReference type="ARBA" id="ARBA00004141"/>
    </source>
</evidence>
<feature type="transmembrane region" description="Helical" evidence="7">
    <location>
        <begin position="54"/>
        <end position="80"/>
    </location>
</feature>
<dbReference type="KEGG" id="ccr:CC_0347"/>
<feature type="transmembrane region" description="Helical" evidence="7">
    <location>
        <begin position="276"/>
        <end position="295"/>
    </location>
</feature>
<dbReference type="PIR" id="B87292">
    <property type="entry name" value="B87292"/>
</dbReference>
<feature type="transmembrane region" description="Helical" evidence="7">
    <location>
        <begin position="182"/>
        <end position="205"/>
    </location>
</feature>
<feature type="transmembrane region" description="Helical" evidence="7">
    <location>
        <begin position="248"/>
        <end position="270"/>
    </location>
</feature>
<dbReference type="InterPro" id="IPR005496">
    <property type="entry name" value="Integral_membrane_TerC"/>
</dbReference>
<dbReference type="STRING" id="190650.CC_0347"/>
<dbReference type="Proteomes" id="UP000001816">
    <property type="component" value="Chromosome"/>
</dbReference>
<accession>Q9AB84</accession>
<dbReference type="EnsemblBacteria" id="AAK22334">
    <property type="protein sequence ID" value="AAK22334"/>
    <property type="gene ID" value="CC_0347"/>
</dbReference>
<evidence type="ECO:0000256" key="6">
    <source>
        <dbReference type="SAM" id="MobiDB-lite"/>
    </source>
</evidence>
<feature type="transmembrane region" description="Helical" evidence="7">
    <location>
        <begin position="217"/>
        <end position="236"/>
    </location>
</feature>
<evidence type="ECO:0000256" key="2">
    <source>
        <dbReference type="ARBA" id="ARBA00007511"/>
    </source>
</evidence>
<dbReference type="GO" id="GO:0016020">
    <property type="term" value="C:membrane"/>
    <property type="evidence" value="ECO:0007669"/>
    <property type="project" value="UniProtKB-SubCell"/>
</dbReference>
<proteinExistence type="inferred from homology"/>
<keyword evidence="3 7" id="KW-0812">Transmembrane</keyword>
<dbReference type="EMBL" id="AE005673">
    <property type="protein sequence ID" value="AAK22334.1"/>
    <property type="molecule type" value="Genomic_DNA"/>
</dbReference>
<dbReference type="Pfam" id="PF03741">
    <property type="entry name" value="TerC"/>
    <property type="match status" value="1"/>
</dbReference>
<keyword evidence="5 7" id="KW-0472">Membrane</keyword>
<dbReference type="PANTHER" id="PTHR30238">
    <property type="entry name" value="MEMBRANE BOUND PREDICTED REDOX MODULATOR"/>
    <property type="match status" value="1"/>
</dbReference>
<organism evidence="8 9">
    <name type="scientific">Caulobacter vibrioides (strain ATCC 19089 / CIP 103742 / CB 15)</name>
    <name type="common">Caulobacter crescentus</name>
    <dbReference type="NCBI Taxonomy" id="190650"/>
    <lineage>
        <taxon>Bacteria</taxon>
        <taxon>Pseudomonadati</taxon>
        <taxon>Pseudomonadota</taxon>
        <taxon>Alphaproteobacteria</taxon>
        <taxon>Caulobacterales</taxon>
        <taxon>Caulobacteraceae</taxon>
        <taxon>Caulobacter</taxon>
    </lineage>
</organism>
<evidence type="ECO:0000256" key="7">
    <source>
        <dbReference type="SAM" id="Phobius"/>
    </source>
</evidence>
<evidence type="ECO:0000313" key="9">
    <source>
        <dbReference type="Proteomes" id="UP000001816"/>
    </source>
</evidence>
<evidence type="ECO:0000313" key="8">
    <source>
        <dbReference type="EMBL" id="AAK22334.1"/>
    </source>
</evidence>
<sequence length="307" mass="32805">MNSVSGVAFPDARSRQTGRSSPLGHAHGSVRGGAAPEPYWGPMNEILSLAVDPAAWAALITLIVMEVVLGIDNLIFISILSNKLPEEHRQRVRRIGISLALIMRLVLLSTIAFIVGLTAPVFDLGISGPVGAHGEPGFETAFSWRDLILIAGGVFLIWKATKEIHHAVDPAKSDDVLEKDKATVVINNVGSAIFQIILLDLVFSIDSILTAVGMTEHLPIMVIAVLVAVTVMLLAADPLANFINNNPTVVMLALGFLLMIGTVLIAEGFGGHVPKGYIYTAMAFSAGVEGLNMMARKRDAKKQEQQT</sequence>
<protein>
    <recommendedName>
        <fullName evidence="10">TerC family protein</fullName>
    </recommendedName>
</protein>
<dbReference type="eggNOG" id="COG0861">
    <property type="taxonomic scope" value="Bacteria"/>
</dbReference>
<evidence type="ECO:0000256" key="3">
    <source>
        <dbReference type="ARBA" id="ARBA00022692"/>
    </source>
</evidence>
<keyword evidence="9" id="KW-1185">Reference proteome</keyword>
<evidence type="ECO:0008006" key="10">
    <source>
        <dbReference type="Google" id="ProtNLM"/>
    </source>
</evidence>
<name>Q9AB84_CAUVC</name>
<reference evidence="8 9" key="1">
    <citation type="journal article" date="2001" name="Proc. Natl. Acad. Sci. U.S.A.">
        <title>Complete genome sequence of Caulobacter crescentus.</title>
        <authorList>
            <person name="Nierman W.C."/>
            <person name="Feldblyum T.V."/>
            <person name="Laub M.T."/>
            <person name="Paulsen I.T."/>
            <person name="Nelson K.E."/>
            <person name="Eisen J.A."/>
            <person name="Heidelberg J.F."/>
            <person name="Alley M.R."/>
            <person name="Ohta N."/>
            <person name="Maddock J.R."/>
            <person name="Potocka I."/>
            <person name="Nelson W.C."/>
            <person name="Newton A."/>
            <person name="Stephens C."/>
            <person name="Phadke N.D."/>
            <person name="Ely B."/>
            <person name="DeBoy R.T."/>
            <person name="Dodson R.J."/>
            <person name="Durkin A.S."/>
            <person name="Gwinn M.L."/>
            <person name="Haft D.H."/>
            <person name="Kolonay J.F."/>
            <person name="Smit J."/>
            <person name="Craven M.B."/>
            <person name="Khouri H."/>
            <person name="Shetty J."/>
            <person name="Berry K."/>
            <person name="Utterback T."/>
            <person name="Tran K."/>
            <person name="Wolf A."/>
            <person name="Vamathevan J."/>
            <person name="Ermolaeva M."/>
            <person name="White O."/>
            <person name="Salzberg S.L."/>
            <person name="Venter J.C."/>
            <person name="Shapiro L."/>
            <person name="Fraser C.M."/>
        </authorList>
    </citation>
    <scope>NUCLEOTIDE SEQUENCE [LARGE SCALE GENOMIC DNA]</scope>
    <source>
        <strain evidence="9">ATCC 19089 / CB15</strain>
    </source>
</reference>
<keyword evidence="4 7" id="KW-1133">Transmembrane helix</keyword>
<dbReference type="AlphaFoldDB" id="Q9AB84"/>
<comment type="similarity">
    <text evidence="2">Belongs to the TerC family.</text>
</comment>
<comment type="subcellular location">
    <subcellularLocation>
        <location evidence="1">Membrane</location>
        <topology evidence="1">Multi-pass membrane protein</topology>
    </subcellularLocation>
</comment>
<dbReference type="PANTHER" id="PTHR30238:SF4">
    <property type="entry name" value="SLL1022 PROTEIN"/>
    <property type="match status" value="1"/>
</dbReference>
<dbReference type="HOGENOM" id="CLU_064910_0_0_5"/>
<gene>
    <name evidence="8" type="ordered locus">CC_0347</name>
</gene>
<dbReference type="PATRIC" id="fig|190650.5.peg.350"/>